<dbReference type="GO" id="GO:0003824">
    <property type="term" value="F:catalytic activity"/>
    <property type="evidence" value="ECO:0007669"/>
    <property type="project" value="InterPro"/>
</dbReference>
<dbReference type="SUPFAM" id="SSF54197">
    <property type="entry name" value="HIT-like"/>
    <property type="match status" value="1"/>
</dbReference>
<reference evidence="3" key="1">
    <citation type="submission" date="2017-02" db="EMBL/GenBank/DDBJ databases">
        <title>Draft Genome Sequence of the Salt Water Bacterium Oceanospirillum linum ATCC 11336.</title>
        <authorList>
            <person name="Trachtenberg A.M."/>
            <person name="Carney J.G."/>
            <person name="Linnane J.D."/>
            <person name="Rheaume B.A."/>
            <person name="Pitts N.L."/>
            <person name="Mykles D.L."/>
            <person name="Maclea K.S."/>
        </authorList>
    </citation>
    <scope>NUCLEOTIDE SEQUENCE [LARGE SCALE GENOMIC DNA]</scope>
    <source>
        <strain evidence="3">ATCC 11336</strain>
    </source>
</reference>
<dbReference type="AlphaFoldDB" id="A0A1T1HCZ8"/>
<dbReference type="InterPro" id="IPR011146">
    <property type="entry name" value="HIT-like"/>
</dbReference>
<evidence type="ECO:0000313" key="3">
    <source>
        <dbReference type="EMBL" id="OOV87729.1"/>
    </source>
</evidence>
<dbReference type="Pfam" id="PF01230">
    <property type="entry name" value="HIT"/>
    <property type="match status" value="1"/>
</dbReference>
<dbReference type="PIRSF" id="PIRSF000714">
    <property type="entry name" value="HIT"/>
    <property type="match status" value="1"/>
</dbReference>
<feature type="domain" description="HIT" evidence="2">
    <location>
        <begin position="1"/>
        <end position="103"/>
    </location>
</feature>
<gene>
    <name evidence="3" type="ORF">BTA35_0206895</name>
</gene>
<name>A0A1T1HCZ8_OCELI</name>
<dbReference type="InterPro" id="IPR026026">
    <property type="entry name" value="HIT_Hint"/>
</dbReference>
<evidence type="ECO:0000256" key="1">
    <source>
        <dbReference type="PROSITE-ProRule" id="PRU00464"/>
    </source>
</evidence>
<comment type="caution">
    <text evidence="1">Lacks conserved residue(s) required for the propagation of feature annotation.</text>
</comment>
<dbReference type="RefSeq" id="WP_078319076.1">
    <property type="nucleotide sequence ID" value="NZ_FXTS01000002.1"/>
</dbReference>
<proteinExistence type="predicted"/>
<evidence type="ECO:0000313" key="4">
    <source>
        <dbReference type="Proteomes" id="UP000190064"/>
    </source>
</evidence>
<keyword evidence="4" id="KW-1185">Reference proteome</keyword>
<evidence type="ECO:0000259" key="2">
    <source>
        <dbReference type="PROSITE" id="PS51084"/>
    </source>
</evidence>
<dbReference type="STRING" id="966.BTA35_0206895"/>
<sequence length="142" mass="16003">MFTLHSRLEQDTIPVADLPLSRLVMMNDARFPWFILIPRIGGITEIHQLDKANRQQLMDESCILAEALMSAFRGYKMNVAALGNVVPQLHMHHVVRQEGDAAWPAPVWGVGTPETMSEEEAQTGIRQLIPHLQKAMPELKLV</sequence>
<dbReference type="Gene3D" id="3.30.428.10">
    <property type="entry name" value="HIT-like"/>
    <property type="match status" value="1"/>
</dbReference>
<dbReference type="Proteomes" id="UP000190064">
    <property type="component" value="Unassembled WGS sequence"/>
</dbReference>
<comment type="caution">
    <text evidence="3">The sequence shown here is derived from an EMBL/GenBank/DDBJ whole genome shotgun (WGS) entry which is preliminary data.</text>
</comment>
<protein>
    <recommendedName>
        <fullName evidence="2">HIT domain-containing protein</fullName>
    </recommendedName>
</protein>
<dbReference type="InterPro" id="IPR036265">
    <property type="entry name" value="HIT-like_sf"/>
</dbReference>
<organism evidence="3 4">
    <name type="scientific">Oceanospirillum linum</name>
    <dbReference type="NCBI Taxonomy" id="966"/>
    <lineage>
        <taxon>Bacteria</taxon>
        <taxon>Pseudomonadati</taxon>
        <taxon>Pseudomonadota</taxon>
        <taxon>Gammaproteobacteria</taxon>
        <taxon>Oceanospirillales</taxon>
        <taxon>Oceanospirillaceae</taxon>
        <taxon>Oceanospirillum</taxon>
    </lineage>
</organism>
<accession>A0A1T1HCZ8</accession>
<dbReference type="EMBL" id="MTSD02000002">
    <property type="protein sequence ID" value="OOV87729.1"/>
    <property type="molecule type" value="Genomic_DNA"/>
</dbReference>
<dbReference type="PROSITE" id="PS51084">
    <property type="entry name" value="HIT_2"/>
    <property type="match status" value="1"/>
</dbReference>